<feature type="transmembrane region" description="Helical" evidence="2">
    <location>
        <begin position="12"/>
        <end position="29"/>
    </location>
</feature>
<keyword evidence="4" id="KW-1185">Reference proteome</keyword>
<proteinExistence type="inferred from homology"/>
<keyword evidence="1" id="KW-0813">Transport</keyword>
<protein>
    <submittedName>
        <fullName evidence="3">Citrate:sodium symporter</fullName>
    </submittedName>
</protein>
<reference evidence="4" key="1">
    <citation type="submission" date="2016-02" db="EMBL/GenBank/DDBJ databases">
        <authorList>
            <person name="Holder M.E."/>
            <person name="Ajami N.J."/>
            <person name="Petrosino J.F."/>
        </authorList>
    </citation>
    <scope>NUCLEOTIDE SEQUENCE [LARGE SCALE GENOMIC DNA]</scope>
    <source>
        <strain evidence="4">CCUG 45958</strain>
    </source>
</reference>
<dbReference type="EMBL" id="CP014229">
    <property type="protein sequence ID" value="AMD90881.1"/>
    <property type="molecule type" value="Genomic_DNA"/>
</dbReference>
<keyword evidence="1 2" id="KW-0472">Membrane</keyword>
<dbReference type="Pfam" id="PF03390">
    <property type="entry name" value="2HCT"/>
    <property type="match status" value="1"/>
</dbReference>
<evidence type="ECO:0000256" key="2">
    <source>
        <dbReference type="SAM" id="Phobius"/>
    </source>
</evidence>
<keyword evidence="1" id="KW-0769">Symport</keyword>
<keyword evidence="2" id="KW-0812">Transmembrane</keyword>
<feature type="transmembrane region" description="Helical" evidence="2">
    <location>
        <begin position="346"/>
        <end position="365"/>
    </location>
</feature>
<dbReference type="STRING" id="44742.AXF13_12520"/>
<accession>A0A0X8JLG7</accession>
<feature type="transmembrane region" description="Helical" evidence="2">
    <location>
        <begin position="248"/>
        <end position="267"/>
    </location>
</feature>
<feature type="transmembrane region" description="Helical" evidence="2">
    <location>
        <begin position="63"/>
        <end position="83"/>
    </location>
</feature>
<feature type="transmembrane region" description="Helical" evidence="2">
    <location>
        <begin position="404"/>
        <end position="425"/>
    </location>
</feature>
<comment type="similarity">
    <text evidence="1">Belongs to the 2-hydroxycarboxylate transporter (2-HCT) (TC 2.A.24) family.</text>
</comment>
<feature type="transmembrane region" description="Helical" evidence="2">
    <location>
        <begin position="194"/>
        <end position="216"/>
    </location>
</feature>
<dbReference type="GO" id="GO:0015293">
    <property type="term" value="F:symporter activity"/>
    <property type="evidence" value="ECO:0007669"/>
    <property type="project" value="UniProtKB-UniRule"/>
</dbReference>
<evidence type="ECO:0000256" key="1">
    <source>
        <dbReference type="PIRNR" id="PIRNR005348"/>
    </source>
</evidence>
<dbReference type="GO" id="GO:0008514">
    <property type="term" value="F:organic anion transmembrane transporter activity"/>
    <property type="evidence" value="ECO:0007669"/>
    <property type="project" value="InterPro"/>
</dbReference>
<feature type="transmembrane region" description="Helical" evidence="2">
    <location>
        <begin position="103"/>
        <end position="123"/>
    </location>
</feature>
<dbReference type="RefSeq" id="WP_062253716.1">
    <property type="nucleotide sequence ID" value="NZ_CP014229.1"/>
</dbReference>
<feature type="transmembrane region" description="Helical" evidence="2">
    <location>
        <begin position="35"/>
        <end position="54"/>
    </location>
</feature>
<feature type="transmembrane region" description="Helical" evidence="2">
    <location>
        <begin position="158"/>
        <end position="182"/>
    </location>
</feature>
<keyword evidence="2" id="KW-1133">Transmembrane helix</keyword>
<dbReference type="KEGG" id="dfi:AXF13_12520"/>
<dbReference type="InterPro" id="IPR004679">
    <property type="entry name" value="2-OHcarboxylate_transport"/>
</dbReference>
<feature type="transmembrane region" description="Helical" evidence="2">
    <location>
        <begin position="316"/>
        <end position="334"/>
    </location>
</feature>
<name>A0A0X8JLG7_9BACT</name>
<dbReference type="PANTHER" id="PTHR40033:SF1">
    <property type="entry name" value="CITRATE-SODIUM SYMPORTER"/>
    <property type="match status" value="1"/>
</dbReference>
<evidence type="ECO:0000313" key="4">
    <source>
        <dbReference type="Proteomes" id="UP000069241"/>
    </source>
</evidence>
<dbReference type="PIRSF" id="PIRSF005348">
    <property type="entry name" value="YxkH"/>
    <property type="match status" value="1"/>
</dbReference>
<dbReference type="Proteomes" id="UP000069241">
    <property type="component" value="Chromosome"/>
</dbReference>
<sequence>MQIADIEIKGISWPVFLGISVVVVAAMYLDALPKGMVGGFAVVMVLGFLLEYIGDRLPLIKDYLGGGPLIVIFGSALLVYSGVMPASTKAVIDTFMQADDFLTFYICALICGSILGIEARLLVKAGARYVVPLTAAVVCAALLAALVGLLAGTGWREGISYVSFPIMGGGMGAGAIPMAEILHQSNPDTALKDILSMLIPPVALGNVVAIISGGLLDKLGKAFPRLSGEGQLLKGEAPAAEDETSLPVTYTALGIGLLVSCTFMLFGRLAAMVIPGIHYYALMILSVAVFKIFHVLPRSVEQSCTVWFRFVAKYMTAPLLVGIGVTYTDLSLVIDTFSIVNTLQVIAVVLGAVLGAGLGGVLVGFHFIESAISAGLCMANMGGTGDVAVLSASRRMVLMPFAQISSRLGGAIILVLVGLVVPLLMR</sequence>
<organism evidence="3 4">
    <name type="scientific">Desulfovibrio fairfieldensis</name>
    <dbReference type="NCBI Taxonomy" id="44742"/>
    <lineage>
        <taxon>Bacteria</taxon>
        <taxon>Pseudomonadati</taxon>
        <taxon>Thermodesulfobacteriota</taxon>
        <taxon>Desulfovibrionia</taxon>
        <taxon>Desulfovibrionales</taxon>
        <taxon>Desulfovibrionaceae</taxon>
        <taxon>Desulfovibrio</taxon>
    </lineage>
</organism>
<feature type="transmembrane region" description="Helical" evidence="2">
    <location>
        <begin position="279"/>
        <end position="296"/>
    </location>
</feature>
<dbReference type="PANTHER" id="PTHR40033">
    <property type="entry name" value="NA(+)-MALATE SYMPORTER"/>
    <property type="match status" value="1"/>
</dbReference>
<dbReference type="GO" id="GO:0005886">
    <property type="term" value="C:plasma membrane"/>
    <property type="evidence" value="ECO:0007669"/>
    <property type="project" value="UniProtKB-UniRule"/>
</dbReference>
<dbReference type="AlphaFoldDB" id="A0A0X8JLG7"/>
<gene>
    <name evidence="3" type="ORF">AXF13_12520</name>
</gene>
<feature type="transmembrane region" description="Helical" evidence="2">
    <location>
        <begin position="130"/>
        <end position="152"/>
    </location>
</feature>
<evidence type="ECO:0000313" key="3">
    <source>
        <dbReference type="EMBL" id="AMD90881.1"/>
    </source>
</evidence>